<proteinExistence type="predicted"/>
<keyword evidence="3" id="KW-1185">Reference proteome</keyword>
<feature type="domain" description="Helicase XPB/Ssl2 N-terminal" evidence="1">
    <location>
        <begin position="347"/>
        <end position="479"/>
    </location>
</feature>
<keyword evidence="2" id="KW-0378">Hydrolase</keyword>
<dbReference type="GO" id="GO:0004386">
    <property type="term" value="F:helicase activity"/>
    <property type="evidence" value="ECO:0007669"/>
    <property type="project" value="UniProtKB-KW"/>
</dbReference>
<sequence length="624" mass="66952">MTDTLALAAQLREFDDARLRALITERGVTPAGIADFFDLAEALLEPASIQTQLSRLDRHTLATLVAAGGLAGRPTRIGDLVEWLQQHGSRLEHAAIAERLAVAASLALVSDADGLISPYEAVTKQLASWAGDGDDLVASPPPALLDVVADLEALTTDRLAAERGFTVVAAMSELTTELTREPARELAKGGLALPDSKRLATTMSVELDEVPALMAIAKRAELVARADGRWSTSETGDAWTRLSTASRWAELAESWRRTLPRDVLEVLRERQHSSWGDGLRAYVGWLYPAGGRWIDDRIVSYTRDAELLGITAGGVPSSAGAALVSEGADAAAAVAAGLFPPEVQKVYLQHDLSVVSPGPLEPALDARLRMLADPESRGLAATYRISASSVNRALAIGETAASIREFLTELSLTGIPQPLDYLIGEAAERYGRVRVGRLVSTDPSAADAWAQSYVRSDDGELLRTIEVDQSLSSLSLRRTGVHRLVSRFEPDIVFWALSDARYPVAAEDHDGQTVSLARRSAVRRVVAASVDRTGTLIERLRLAVQSSPELTSEAWLARQLDVAIRAKVELVVSVLMPGGATVEYLLEPTSVAGGRLRARDRRADIERTLPLASISSITPAGARS</sequence>
<dbReference type="InterPro" id="IPR032830">
    <property type="entry name" value="XPB/Ssl2_N"/>
</dbReference>
<evidence type="ECO:0000259" key="1">
    <source>
        <dbReference type="Pfam" id="PF13625"/>
    </source>
</evidence>
<dbReference type="Pfam" id="PF13625">
    <property type="entry name" value="Helicase_C_3"/>
    <property type="match status" value="1"/>
</dbReference>
<keyword evidence="2" id="KW-0067">ATP-binding</keyword>
<organism evidence="2 3">
    <name type="scientific">Compostimonas suwonensis</name>
    <dbReference type="NCBI Taxonomy" id="1048394"/>
    <lineage>
        <taxon>Bacteria</taxon>
        <taxon>Bacillati</taxon>
        <taxon>Actinomycetota</taxon>
        <taxon>Actinomycetes</taxon>
        <taxon>Micrococcales</taxon>
        <taxon>Microbacteriaceae</taxon>
        <taxon>Compostimonas</taxon>
    </lineage>
</organism>
<dbReference type="EMBL" id="PGFB01000003">
    <property type="protein sequence ID" value="PJJ61978.1"/>
    <property type="molecule type" value="Genomic_DNA"/>
</dbReference>
<keyword evidence="2" id="KW-0347">Helicase</keyword>
<keyword evidence="2" id="KW-0547">Nucleotide-binding</keyword>
<evidence type="ECO:0000313" key="2">
    <source>
        <dbReference type="EMBL" id="PJJ61978.1"/>
    </source>
</evidence>
<evidence type="ECO:0000313" key="3">
    <source>
        <dbReference type="Proteomes" id="UP000230161"/>
    </source>
</evidence>
<name>A0A2M9BVK1_9MICO</name>
<accession>A0A2M9BVK1</accession>
<dbReference type="AlphaFoldDB" id="A0A2M9BVK1"/>
<comment type="caution">
    <text evidence="2">The sequence shown here is derived from an EMBL/GenBank/DDBJ whole genome shotgun (WGS) entry which is preliminary data.</text>
</comment>
<dbReference type="RefSeq" id="WP_100344593.1">
    <property type="nucleotide sequence ID" value="NZ_PGFB01000003.1"/>
</dbReference>
<dbReference type="OrthoDB" id="3415124at2"/>
<gene>
    <name evidence="2" type="ORF">CLV54_1769</name>
</gene>
<reference evidence="2 3" key="1">
    <citation type="submission" date="2017-11" db="EMBL/GenBank/DDBJ databases">
        <title>Genomic Encyclopedia of Archaeal and Bacterial Type Strains, Phase II (KMG-II): From Individual Species to Whole Genera.</title>
        <authorList>
            <person name="Goeker M."/>
        </authorList>
    </citation>
    <scope>NUCLEOTIDE SEQUENCE [LARGE SCALE GENOMIC DNA]</scope>
    <source>
        <strain evidence="2 3">DSM 25625</strain>
    </source>
</reference>
<dbReference type="Proteomes" id="UP000230161">
    <property type="component" value="Unassembled WGS sequence"/>
</dbReference>
<protein>
    <submittedName>
        <fullName evidence="2">XPB/Ssl2-like helicase family protein</fullName>
    </submittedName>
</protein>